<keyword evidence="1" id="KW-0175">Coiled coil</keyword>
<dbReference type="EMBL" id="JBEDUW010000007">
    <property type="protein sequence ID" value="KAK9912911.1"/>
    <property type="molecule type" value="Genomic_DNA"/>
</dbReference>
<dbReference type="Pfam" id="PF14703">
    <property type="entry name" value="PHM7_cyt"/>
    <property type="match status" value="1"/>
</dbReference>
<accession>A0AAW1W085</accession>
<dbReference type="InterPro" id="IPR027815">
    <property type="entry name" value="CSC1/OSCA1-like_cyt"/>
</dbReference>
<keyword evidence="6" id="KW-1185">Reference proteome</keyword>
<keyword evidence="2" id="KW-0812">Transmembrane</keyword>
<keyword evidence="2" id="KW-1133">Transmembrane helix</keyword>
<comment type="caution">
    <text evidence="5">The sequence shown here is derived from an EMBL/GenBank/DDBJ whole genome shotgun (WGS) entry which is preliminary data.</text>
</comment>
<evidence type="ECO:0000256" key="2">
    <source>
        <dbReference type="SAM" id="Phobius"/>
    </source>
</evidence>
<dbReference type="InterPro" id="IPR045122">
    <property type="entry name" value="Csc1-like"/>
</dbReference>
<feature type="transmembrane region" description="Helical" evidence="2">
    <location>
        <begin position="6"/>
        <end position="27"/>
    </location>
</feature>
<dbReference type="Proteomes" id="UP001457282">
    <property type="component" value="Unassembled WGS sequence"/>
</dbReference>
<evidence type="ECO:0008006" key="7">
    <source>
        <dbReference type="Google" id="ProtNLM"/>
    </source>
</evidence>
<name>A0AAW1W085_RUBAR</name>
<protein>
    <recommendedName>
        <fullName evidence="7">CSC1-like protein</fullName>
    </recommendedName>
</protein>
<evidence type="ECO:0000259" key="3">
    <source>
        <dbReference type="Pfam" id="PF13967"/>
    </source>
</evidence>
<reference evidence="5 6" key="1">
    <citation type="journal article" date="2023" name="G3 (Bethesda)">
        <title>A chromosome-length genome assembly and annotation of blackberry (Rubus argutus, cv. 'Hillquist').</title>
        <authorList>
            <person name="Bruna T."/>
            <person name="Aryal R."/>
            <person name="Dudchenko O."/>
            <person name="Sargent D.J."/>
            <person name="Mead D."/>
            <person name="Buti M."/>
            <person name="Cavallini A."/>
            <person name="Hytonen T."/>
            <person name="Andres J."/>
            <person name="Pham M."/>
            <person name="Weisz D."/>
            <person name="Mascagni F."/>
            <person name="Usai G."/>
            <person name="Natali L."/>
            <person name="Bassil N."/>
            <person name="Fernandez G.E."/>
            <person name="Lomsadze A."/>
            <person name="Armour M."/>
            <person name="Olukolu B."/>
            <person name="Poorten T."/>
            <person name="Britton C."/>
            <person name="Davik J."/>
            <person name="Ashrafi H."/>
            <person name="Aiden E.L."/>
            <person name="Borodovsky M."/>
            <person name="Worthington M."/>
        </authorList>
    </citation>
    <scope>NUCLEOTIDE SEQUENCE [LARGE SCALE GENOMIC DNA]</scope>
    <source>
        <strain evidence="5">PI 553951</strain>
    </source>
</reference>
<evidence type="ECO:0000259" key="4">
    <source>
        <dbReference type="Pfam" id="PF14703"/>
    </source>
</evidence>
<dbReference type="GO" id="GO:0005886">
    <property type="term" value="C:plasma membrane"/>
    <property type="evidence" value="ECO:0007669"/>
    <property type="project" value="TreeGrafter"/>
</dbReference>
<feature type="coiled-coil region" evidence="1">
    <location>
        <begin position="249"/>
        <end position="319"/>
    </location>
</feature>
<gene>
    <name evidence="5" type="ORF">M0R45_036744</name>
</gene>
<dbReference type="PANTHER" id="PTHR13018:SF141">
    <property type="entry name" value="OS01G0950900 PROTEIN"/>
    <property type="match status" value="1"/>
</dbReference>
<dbReference type="InterPro" id="IPR032880">
    <property type="entry name" value="CSC1/OSCA1-like_N"/>
</dbReference>
<evidence type="ECO:0000313" key="6">
    <source>
        <dbReference type="Proteomes" id="UP001457282"/>
    </source>
</evidence>
<dbReference type="GO" id="GO:0005227">
    <property type="term" value="F:calcium-activated cation channel activity"/>
    <property type="evidence" value="ECO:0007669"/>
    <property type="project" value="InterPro"/>
</dbReference>
<feature type="transmembrane region" description="Helical" evidence="2">
    <location>
        <begin position="104"/>
        <end position="125"/>
    </location>
</feature>
<evidence type="ECO:0000313" key="5">
    <source>
        <dbReference type="EMBL" id="KAK9912911.1"/>
    </source>
</evidence>
<keyword evidence="2" id="KW-0472">Membrane</keyword>
<organism evidence="5 6">
    <name type="scientific">Rubus argutus</name>
    <name type="common">Southern blackberry</name>
    <dbReference type="NCBI Taxonomy" id="59490"/>
    <lineage>
        <taxon>Eukaryota</taxon>
        <taxon>Viridiplantae</taxon>
        <taxon>Streptophyta</taxon>
        <taxon>Embryophyta</taxon>
        <taxon>Tracheophyta</taxon>
        <taxon>Spermatophyta</taxon>
        <taxon>Magnoliopsida</taxon>
        <taxon>eudicotyledons</taxon>
        <taxon>Gunneridae</taxon>
        <taxon>Pentapetalae</taxon>
        <taxon>rosids</taxon>
        <taxon>fabids</taxon>
        <taxon>Rosales</taxon>
        <taxon>Rosaceae</taxon>
        <taxon>Rosoideae</taxon>
        <taxon>Rosoideae incertae sedis</taxon>
        <taxon>Rubus</taxon>
    </lineage>
</organism>
<dbReference type="PANTHER" id="PTHR13018">
    <property type="entry name" value="PROBABLE MEMBRANE PROTEIN DUF221-RELATED"/>
    <property type="match status" value="1"/>
</dbReference>
<feature type="domain" description="CSC1/OSCA1-like N-terminal transmembrane" evidence="3">
    <location>
        <begin position="6"/>
        <end position="183"/>
    </location>
</feature>
<proteinExistence type="predicted"/>
<feature type="transmembrane region" description="Helical" evidence="2">
    <location>
        <begin position="162"/>
        <end position="181"/>
    </location>
</feature>
<feature type="domain" description="CSC1/OSCA1-like cytosolic" evidence="4">
    <location>
        <begin position="204"/>
        <end position="337"/>
    </location>
</feature>
<sequence length="348" mass="40206">MNPESLIASAAINIGLAVVILALFSILKKQPSYAPIYYPLRLSQSQSQSQRHRHRHVPNSDQPLTLRRFLPSLSWIRRAYRISEDEILESSGLDALIIIRLFKFGIKFFVVCSLIGLAVLVPVNFNGEGHLAMTHRQVHQAVSHRSLDLFSISNISPGSNRLWVHFSCLWFISLYGVYLLYKEYSEILSKRIQQLRNIRHQPDQFTVMVREIPFCNEHRSRGCCVEKFFSKHHPYAYHSYQILYDGKEFQELLSQAKSVERKIEDLSKRSLGKKHNQTPLLSDPSHENSAKLALHEEKLEELHHKIHQLQSENMLKEKELPVAFVTFKSRLGAALVPNLSSMQIHFFG</sequence>
<dbReference type="AlphaFoldDB" id="A0AAW1W085"/>
<dbReference type="Pfam" id="PF13967">
    <property type="entry name" value="RSN1_TM"/>
    <property type="match status" value="1"/>
</dbReference>
<evidence type="ECO:0000256" key="1">
    <source>
        <dbReference type="SAM" id="Coils"/>
    </source>
</evidence>